<protein>
    <recommendedName>
        <fullName evidence="3">Polyketide cyclase / dehydrase and lipid transport</fullName>
    </recommendedName>
</protein>
<reference evidence="1 2" key="1">
    <citation type="submission" date="2016-10" db="EMBL/GenBank/DDBJ databases">
        <authorList>
            <person name="de Groot N.N."/>
        </authorList>
    </citation>
    <scope>NUCLEOTIDE SEQUENCE [LARGE SCALE GENOMIC DNA]</scope>
    <source>
        <strain evidence="1 2">DSM 44637</strain>
    </source>
</reference>
<dbReference type="SUPFAM" id="SSF55961">
    <property type="entry name" value="Bet v1-like"/>
    <property type="match status" value="1"/>
</dbReference>
<gene>
    <name evidence="1" type="ORF">SAMN05421854_1011576</name>
</gene>
<proteinExistence type="predicted"/>
<evidence type="ECO:0008006" key="3">
    <source>
        <dbReference type="Google" id="ProtNLM"/>
    </source>
</evidence>
<dbReference type="EMBL" id="FOWC01000001">
    <property type="protein sequence ID" value="SFO34469.1"/>
    <property type="molecule type" value="Genomic_DNA"/>
</dbReference>
<evidence type="ECO:0000313" key="1">
    <source>
        <dbReference type="EMBL" id="SFO34469.1"/>
    </source>
</evidence>
<dbReference type="RefSeq" id="WP_244287062.1">
    <property type="nucleotide sequence ID" value="NZ_FOWC01000001.1"/>
</dbReference>
<dbReference type="AlphaFoldDB" id="A0A1I5GF26"/>
<accession>A0A1I5GF26</accession>
<dbReference type="Proteomes" id="UP000199137">
    <property type="component" value="Unassembled WGS sequence"/>
</dbReference>
<organism evidence="1 2">
    <name type="scientific">Amycolatopsis rubida</name>
    <dbReference type="NCBI Taxonomy" id="112413"/>
    <lineage>
        <taxon>Bacteria</taxon>
        <taxon>Bacillati</taxon>
        <taxon>Actinomycetota</taxon>
        <taxon>Actinomycetes</taxon>
        <taxon>Pseudonocardiales</taxon>
        <taxon>Pseudonocardiaceae</taxon>
        <taxon>Amycolatopsis</taxon>
    </lineage>
</organism>
<evidence type="ECO:0000313" key="2">
    <source>
        <dbReference type="Proteomes" id="UP000199137"/>
    </source>
</evidence>
<sequence length="73" mass="7983">MVYAVVGGDVRPEHDNASMQVLADSEQRCRLLWTRDVLPDDLAAPMSKTMPAGMAVIKRALDHLRDPPPGSRG</sequence>
<name>A0A1I5GF26_9PSEU</name>